<evidence type="ECO:0000313" key="2">
    <source>
        <dbReference type="EMBL" id="HAN23781.1"/>
    </source>
</evidence>
<comment type="caution">
    <text evidence="2">The sequence shown here is derived from an EMBL/GenBank/DDBJ whole genome shotgun (WGS) entry which is preliminary data.</text>
</comment>
<dbReference type="EMBL" id="DMNG01000071">
    <property type="protein sequence ID" value="HAN23781.1"/>
    <property type="molecule type" value="Genomic_DNA"/>
</dbReference>
<dbReference type="InterPro" id="IPR001845">
    <property type="entry name" value="HTH_ArsR_DNA-bd_dom"/>
</dbReference>
<evidence type="ECO:0000259" key="1">
    <source>
        <dbReference type="PROSITE" id="PS50987"/>
    </source>
</evidence>
<feature type="non-terminal residue" evidence="2">
    <location>
        <position position="68"/>
    </location>
</feature>
<dbReference type="SUPFAM" id="SSF46785">
    <property type="entry name" value="Winged helix' DNA-binding domain"/>
    <property type="match status" value="1"/>
</dbReference>
<dbReference type="InterPro" id="IPR036388">
    <property type="entry name" value="WH-like_DNA-bd_sf"/>
</dbReference>
<proteinExistence type="predicted"/>
<gene>
    <name evidence="2" type="ORF">DCP95_04320</name>
</gene>
<organism evidence="2 3">
    <name type="scientific">Microbacterium ginsengisoli</name>
    <dbReference type="NCBI Taxonomy" id="400772"/>
    <lineage>
        <taxon>Bacteria</taxon>
        <taxon>Bacillati</taxon>
        <taxon>Actinomycetota</taxon>
        <taxon>Actinomycetes</taxon>
        <taxon>Micrococcales</taxon>
        <taxon>Microbacteriaceae</taxon>
        <taxon>Microbacterium</taxon>
    </lineage>
</organism>
<accession>A0A3C1KAT0</accession>
<dbReference type="AlphaFoldDB" id="A0A3C1KAT0"/>
<dbReference type="PROSITE" id="PS50987">
    <property type="entry name" value="HTH_ARSR_2"/>
    <property type="match status" value="1"/>
</dbReference>
<dbReference type="GO" id="GO:0003700">
    <property type="term" value="F:DNA-binding transcription factor activity"/>
    <property type="evidence" value="ECO:0007669"/>
    <property type="project" value="InterPro"/>
</dbReference>
<feature type="domain" description="HTH arsR-type" evidence="1">
    <location>
        <begin position="16"/>
        <end position="68"/>
    </location>
</feature>
<dbReference type="InterPro" id="IPR036390">
    <property type="entry name" value="WH_DNA-bd_sf"/>
</dbReference>
<sequence length="68" mass="7319">MEHHPDARVRTVDRPAAVAQLAAAADTFDLLSVPGRLHLVWLLSDDESDVTTLAERTGATIPATSQQL</sequence>
<reference evidence="2 3" key="1">
    <citation type="journal article" date="2018" name="Nat. Biotechnol.">
        <title>A standardized bacterial taxonomy based on genome phylogeny substantially revises the tree of life.</title>
        <authorList>
            <person name="Parks D.H."/>
            <person name="Chuvochina M."/>
            <person name="Waite D.W."/>
            <person name="Rinke C."/>
            <person name="Skarshewski A."/>
            <person name="Chaumeil P.A."/>
            <person name="Hugenholtz P."/>
        </authorList>
    </citation>
    <scope>NUCLEOTIDE SEQUENCE [LARGE SCALE GENOMIC DNA]</scope>
    <source>
        <strain evidence="2">UBA9152</strain>
    </source>
</reference>
<dbReference type="Gene3D" id="1.10.10.10">
    <property type="entry name" value="Winged helix-like DNA-binding domain superfamily/Winged helix DNA-binding domain"/>
    <property type="match status" value="1"/>
</dbReference>
<dbReference type="Proteomes" id="UP000257479">
    <property type="component" value="Unassembled WGS sequence"/>
</dbReference>
<evidence type="ECO:0000313" key="3">
    <source>
        <dbReference type="Proteomes" id="UP000257479"/>
    </source>
</evidence>
<protein>
    <submittedName>
        <fullName evidence="2">Transcriptional regulator</fullName>
    </submittedName>
</protein>
<name>A0A3C1KAT0_9MICO</name>